<dbReference type="InterPro" id="IPR029063">
    <property type="entry name" value="SAM-dependent_MTases_sf"/>
</dbReference>
<dbReference type="Proteomes" id="UP000469558">
    <property type="component" value="Unassembled WGS sequence"/>
</dbReference>
<dbReference type="EMBL" id="QGMK01003562">
    <property type="protein sequence ID" value="TVY52311.1"/>
    <property type="molecule type" value="Genomic_DNA"/>
</dbReference>
<evidence type="ECO:0000256" key="1">
    <source>
        <dbReference type="SAM" id="MobiDB-lite"/>
    </source>
</evidence>
<keyword evidence="3" id="KW-1185">Reference proteome</keyword>
<evidence type="ECO:0000313" key="2">
    <source>
        <dbReference type="EMBL" id="TVY52311.1"/>
    </source>
</evidence>
<dbReference type="AlphaFoldDB" id="A0A8T9BPY5"/>
<feature type="compositionally biased region" description="Polar residues" evidence="1">
    <location>
        <begin position="44"/>
        <end position="56"/>
    </location>
</feature>
<name>A0A8T9BPY5_9HELO</name>
<accession>A0A8T9BPY5</accession>
<comment type="caution">
    <text evidence="2">The sequence shown here is derived from an EMBL/GenBank/DDBJ whole genome shotgun (WGS) entry which is preliminary data.</text>
</comment>
<evidence type="ECO:0000313" key="3">
    <source>
        <dbReference type="Proteomes" id="UP000469558"/>
    </source>
</evidence>
<reference evidence="2 3" key="1">
    <citation type="submission" date="2018-05" db="EMBL/GenBank/DDBJ databases">
        <title>Genome sequencing and assembly of the regulated plant pathogen Lachnellula willkommii and related sister species for the development of diagnostic species identification markers.</title>
        <authorList>
            <person name="Giroux E."/>
            <person name="Bilodeau G."/>
        </authorList>
    </citation>
    <scope>NUCLEOTIDE SEQUENCE [LARGE SCALE GENOMIC DNA]</scope>
    <source>
        <strain evidence="2 3">CBS 268.59</strain>
    </source>
</reference>
<gene>
    <name evidence="2" type="primary">LAE1_14</name>
    <name evidence="2" type="ORF">LSUE1_G008860</name>
</gene>
<protein>
    <submittedName>
        <fullName evidence="2">Secondary metabolism regulator</fullName>
    </submittedName>
</protein>
<sequence length="158" mass="16842">MTTGPSHPNGRAEMLGGGSGGQASILSAHDKIGVEDGDTEMTSESDNAATEFSDSDSALGGSYASSTYTMSSSLMAEIVEENGRTYHVYKDGKYMLPNDEIELNRLDMQNKMWSITLSGHLHLAPIDPNPHNVLDIGTGTGIWAIDFGTLPPPFLIPP</sequence>
<feature type="region of interest" description="Disordered" evidence="1">
    <location>
        <begin position="1"/>
        <end position="60"/>
    </location>
</feature>
<dbReference type="SUPFAM" id="SSF53335">
    <property type="entry name" value="S-adenosyl-L-methionine-dependent methyltransferases"/>
    <property type="match status" value="1"/>
</dbReference>
<organism evidence="2 3">
    <name type="scientific">Lachnellula suecica</name>
    <dbReference type="NCBI Taxonomy" id="602035"/>
    <lineage>
        <taxon>Eukaryota</taxon>
        <taxon>Fungi</taxon>
        <taxon>Dikarya</taxon>
        <taxon>Ascomycota</taxon>
        <taxon>Pezizomycotina</taxon>
        <taxon>Leotiomycetes</taxon>
        <taxon>Helotiales</taxon>
        <taxon>Lachnaceae</taxon>
        <taxon>Lachnellula</taxon>
    </lineage>
</organism>
<dbReference type="OrthoDB" id="2013972at2759"/>
<proteinExistence type="predicted"/>